<feature type="region of interest" description="Disordered" evidence="1">
    <location>
        <begin position="420"/>
        <end position="451"/>
    </location>
</feature>
<evidence type="ECO:0000313" key="3">
    <source>
        <dbReference type="EMBL" id="OKL48907.1"/>
    </source>
</evidence>
<organism evidence="3 4">
    <name type="scientific">Boudabousia liubingyangii</name>
    <dbReference type="NCBI Taxonomy" id="1921764"/>
    <lineage>
        <taxon>Bacteria</taxon>
        <taxon>Bacillati</taxon>
        <taxon>Actinomycetota</taxon>
        <taxon>Actinomycetes</taxon>
        <taxon>Actinomycetales</taxon>
        <taxon>Actinomycetaceae</taxon>
        <taxon>Boudabousia</taxon>
    </lineage>
</organism>
<feature type="compositionally biased region" description="Basic and acidic residues" evidence="1">
    <location>
        <begin position="428"/>
        <end position="440"/>
    </location>
</feature>
<feature type="transmembrane region" description="Helical" evidence="2">
    <location>
        <begin position="197"/>
        <end position="215"/>
    </location>
</feature>
<dbReference type="Proteomes" id="UP000186785">
    <property type="component" value="Unassembled WGS sequence"/>
</dbReference>
<keyword evidence="4" id="KW-1185">Reference proteome</keyword>
<keyword evidence="2" id="KW-0472">Membrane</keyword>
<dbReference type="STRING" id="1921764.BSR28_02995"/>
<sequence>MTSPDHEELHGHTHDHSQPLELAPKTARRIKLLLASLVLPLILATVVGMAFLWPRSVPQIGSQPLLSEGTTQAQVTVLPATATCGQAGQAADESSVCAKTEAGESVLVHVPPEVKPALSEGSKLIVLHATQEQEGPAYIYLDVERTVPLGALVIVYMVLVVAVAFKRGFLALLGLAASLAVIGMFLVPGLMAGKSPLLLTLVAVSAMIIASVYLAHGISIKTTTALLGTYFGLVVTTLLALFSTWALNLTGTGEEFQFLHTAFPGLSLTALLTCGVIVAGLGALNDVTITQASTVWELYAADPQASRRGIFASAMRVGRDHIASTVYTLAFAYAGTALPMLMLVYMVDRPWVSILTSGQVTEELARTLVASIGLVLAIPVTTAVGVALLPGVGTPRGESSFTGIAEAQELGLGQREAYATQRLTEPNPELKLENETEPRGGKYPSRKRNHD</sequence>
<feature type="transmembrane region" description="Helical" evidence="2">
    <location>
        <begin position="367"/>
        <end position="389"/>
    </location>
</feature>
<proteinExistence type="predicted"/>
<dbReference type="PANTHER" id="PTHR41771:SF1">
    <property type="entry name" value="MEMBRANE PROTEIN"/>
    <property type="match status" value="1"/>
</dbReference>
<feature type="transmembrane region" description="Helical" evidence="2">
    <location>
        <begin position="325"/>
        <end position="347"/>
    </location>
</feature>
<evidence type="ECO:0000256" key="2">
    <source>
        <dbReference type="SAM" id="Phobius"/>
    </source>
</evidence>
<gene>
    <name evidence="3" type="ORF">BSR29_03420</name>
</gene>
<evidence type="ECO:0000313" key="4">
    <source>
        <dbReference type="Proteomes" id="UP000186785"/>
    </source>
</evidence>
<dbReference type="Pfam" id="PF07907">
    <property type="entry name" value="YibE_F"/>
    <property type="match status" value="1"/>
</dbReference>
<feature type="transmembrane region" description="Helical" evidence="2">
    <location>
        <begin position="266"/>
        <end position="284"/>
    </location>
</feature>
<dbReference type="RefSeq" id="WP_073708894.1">
    <property type="nucleotide sequence ID" value="NZ_MQSV01000002.1"/>
</dbReference>
<protein>
    <recommendedName>
        <fullName evidence="5">YibE/F family protein</fullName>
    </recommendedName>
</protein>
<dbReference type="OrthoDB" id="5846312at2"/>
<evidence type="ECO:0000256" key="1">
    <source>
        <dbReference type="SAM" id="MobiDB-lite"/>
    </source>
</evidence>
<dbReference type="InterPro" id="IPR012507">
    <property type="entry name" value="YibE_F"/>
</dbReference>
<comment type="caution">
    <text evidence="3">The sequence shown here is derived from an EMBL/GenBank/DDBJ whole genome shotgun (WGS) entry which is preliminary data.</text>
</comment>
<dbReference type="EMBL" id="MQSV01000002">
    <property type="protein sequence ID" value="OKL48907.1"/>
    <property type="molecule type" value="Genomic_DNA"/>
</dbReference>
<feature type="transmembrane region" description="Helical" evidence="2">
    <location>
        <begin position="146"/>
        <end position="165"/>
    </location>
</feature>
<feature type="transmembrane region" description="Helical" evidence="2">
    <location>
        <begin position="172"/>
        <end position="191"/>
    </location>
</feature>
<accession>A0A1Q5PN01</accession>
<reference evidence="3 4" key="1">
    <citation type="submission" date="2016-11" db="EMBL/GenBank/DDBJ databases">
        <title>Actinomyces gypaetusis sp. nov. isolated from the vulture Gypaetus barbatus in Qinghai Tibet Plateau China.</title>
        <authorList>
            <person name="Meng X."/>
        </authorList>
    </citation>
    <scope>NUCLEOTIDE SEQUENCE [LARGE SCALE GENOMIC DNA]</scope>
    <source>
        <strain evidence="3 4">VUL4_2</strain>
    </source>
</reference>
<name>A0A1Q5PN01_9ACTO</name>
<feature type="region of interest" description="Disordered" evidence="1">
    <location>
        <begin position="1"/>
        <end position="21"/>
    </location>
</feature>
<keyword evidence="2" id="KW-1133">Transmembrane helix</keyword>
<evidence type="ECO:0008006" key="5">
    <source>
        <dbReference type="Google" id="ProtNLM"/>
    </source>
</evidence>
<dbReference type="PANTHER" id="PTHR41771">
    <property type="entry name" value="MEMBRANE PROTEIN-RELATED"/>
    <property type="match status" value="1"/>
</dbReference>
<feature type="transmembrane region" description="Helical" evidence="2">
    <location>
        <begin position="227"/>
        <end position="246"/>
    </location>
</feature>
<feature type="transmembrane region" description="Helical" evidence="2">
    <location>
        <begin position="32"/>
        <end position="53"/>
    </location>
</feature>
<dbReference type="AlphaFoldDB" id="A0A1Q5PN01"/>
<feature type="compositionally biased region" description="Basic and acidic residues" evidence="1">
    <location>
        <begin position="1"/>
        <end position="18"/>
    </location>
</feature>
<keyword evidence="2" id="KW-0812">Transmembrane</keyword>